<evidence type="ECO:0000256" key="3">
    <source>
        <dbReference type="ARBA" id="ARBA00022840"/>
    </source>
</evidence>
<dbReference type="EMBL" id="JABACI010000003">
    <property type="protein sequence ID" value="NLP84513.1"/>
    <property type="molecule type" value="Genomic_DNA"/>
</dbReference>
<dbReference type="EC" id="6.3.2.2" evidence="5"/>
<evidence type="ECO:0000313" key="6">
    <source>
        <dbReference type="EMBL" id="NLP84513.1"/>
    </source>
</evidence>
<comment type="similarity">
    <text evidence="5">Belongs to the glutamate--cysteine ligase type 2 family. YbdK subfamily.</text>
</comment>
<dbReference type="InterPro" id="IPR011793">
    <property type="entry name" value="YbdK"/>
</dbReference>
<evidence type="ECO:0000256" key="2">
    <source>
        <dbReference type="ARBA" id="ARBA00022741"/>
    </source>
</evidence>
<evidence type="ECO:0000256" key="5">
    <source>
        <dbReference type="HAMAP-Rule" id="MF_01609"/>
    </source>
</evidence>
<organism evidence="6 7">
    <name type="scientific">Microbacterium salsuginis</name>
    <dbReference type="NCBI Taxonomy" id="2722803"/>
    <lineage>
        <taxon>Bacteria</taxon>
        <taxon>Bacillati</taxon>
        <taxon>Actinomycetota</taxon>
        <taxon>Actinomycetes</taxon>
        <taxon>Micrococcales</taxon>
        <taxon>Microbacteriaceae</taxon>
        <taxon>Microbacterium</taxon>
    </lineage>
</organism>
<dbReference type="PANTHER" id="PTHR36510">
    <property type="entry name" value="GLUTAMATE--CYSTEINE LIGASE 2-RELATED"/>
    <property type="match status" value="1"/>
</dbReference>
<dbReference type="Pfam" id="PF04107">
    <property type="entry name" value="GCS2"/>
    <property type="match status" value="1"/>
</dbReference>
<proteinExistence type="inferred from homology"/>
<dbReference type="GO" id="GO:0016874">
    <property type="term" value="F:ligase activity"/>
    <property type="evidence" value="ECO:0007669"/>
    <property type="project" value="UniProtKB-KW"/>
</dbReference>
<dbReference type="PANTHER" id="PTHR36510:SF1">
    <property type="entry name" value="GLUTAMATE--CYSTEINE LIGASE 2-RELATED"/>
    <property type="match status" value="1"/>
</dbReference>
<name>A0ABX1KDW9_9MICO</name>
<keyword evidence="3 5" id="KW-0067">ATP-binding</keyword>
<dbReference type="HAMAP" id="MF_01609">
    <property type="entry name" value="Glu_cys_ligase_2"/>
    <property type="match status" value="1"/>
</dbReference>
<dbReference type="Proteomes" id="UP001429745">
    <property type="component" value="Unassembled WGS sequence"/>
</dbReference>
<gene>
    <name evidence="6" type="ORF">HF576_11700</name>
</gene>
<accession>A0ABX1KDW9</accession>
<dbReference type="SUPFAM" id="SSF55931">
    <property type="entry name" value="Glutamine synthetase/guanido kinase"/>
    <property type="match status" value="1"/>
</dbReference>
<keyword evidence="1 5" id="KW-0436">Ligase</keyword>
<dbReference type="InterPro" id="IPR050141">
    <property type="entry name" value="GCL_type2/YbdK_subfam"/>
</dbReference>
<evidence type="ECO:0000256" key="1">
    <source>
        <dbReference type="ARBA" id="ARBA00022598"/>
    </source>
</evidence>
<sequence length="369" mass="39800">MQRTFGIEEEFVLLDPHTLTAVDRAPEAIAALSGARGAVGKEFFPSQIEYASPIFTSADDALDAVWAFRRSLAAWAGAAGLVAAGTGTPFRTGPRPEISADVRYAHIADDIAGVTPDHQINGLHVHVGIPDAESGVRASNTLRVWLPTLLALSSNSPYWHGEDTGFDSWRAIHSRRWTTYGAPPFFRDAAEHEEARRALRGIGATSDPGTINWNVRLSARYPTVEVRVFDAQLDPRSSVALAAITRALVASADLSTDPQARERPSEAMDLTDAALWHAARFGVGATLVHPFSGRVLPAREVLQVLGERIRPQLVDRTERELVDELLRRAGRDGSGAARQRRAGASGLGALARLYRHELADAGNVTGLSA</sequence>
<dbReference type="InterPro" id="IPR006336">
    <property type="entry name" value="GCS2"/>
</dbReference>
<reference evidence="6 7" key="1">
    <citation type="submission" date="2020-04" db="EMBL/GenBank/DDBJ databases">
        <title>CFH 90308 Microbacterium sp.</title>
        <authorList>
            <person name="Nie G."/>
            <person name="Ming H."/>
            <person name="Xia T."/>
        </authorList>
    </citation>
    <scope>NUCLEOTIDE SEQUENCE [LARGE SCALE GENOMIC DNA]</scope>
    <source>
        <strain evidence="6 7">CFH 90308</strain>
    </source>
</reference>
<evidence type="ECO:0000313" key="7">
    <source>
        <dbReference type="Proteomes" id="UP001429745"/>
    </source>
</evidence>
<dbReference type="InterPro" id="IPR014746">
    <property type="entry name" value="Gln_synth/guanido_kin_cat_dom"/>
</dbReference>
<comment type="catalytic activity">
    <reaction evidence="4 5">
        <text>L-cysteine + L-glutamate + ATP = gamma-L-glutamyl-L-cysteine + ADP + phosphate + H(+)</text>
        <dbReference type="Rhea" id="RHEA:13285"/>
        <dbReference type="ChEBI" id="CHEBI:15378"/>
        <dbReference type="ChEBI" id="CHEBI:29985"/>
        <dbReference type="ChEBI" id="CHEBI:30616"/>
        <dbReference type="ChEBI" id="CHEBI:35235"/>
        <dbReference type="ChEBI" id="CHEBI:43474"/>
        <dbReference type="ChEBI" id="CHEBI:58173"/>
        <dbReference type="ChEBI" id="CHEBI:456216"/>
        <dbReference type="EC" id="6.3.2.2"/>
    </reaction>
</comment>
<keyword evidence="7" id="KW-1185">Reference proteome</keyword>
<evidence type="ECO:0000256" key="4">
    <source>
        <dbReference type="ARBA" id="ARBA00048819"/>
    </source>
</evidence>
<comment type="function">
    <text evidence="5">ATP-dependent carboxylate-amine ligase which exhibits weak glutamate--cysteine ligase activity.</text>
</comment>
<dbReference type="NCBIfam" id="TIGR02050">
    <property type="entry name" value="gshA_cyan_rel"/>
    <property type="match status" value="1"/>
</dbReference>
<dbReference type="Gene3D" id="3.30.590.20">
    <property type="match status" value="1"/>
</dbReference>
<dbReference type="RefSeq" id="WP_168912997.1">
    <property type="nucleotide sequence ID" value="NZ_JABACI010000003.1"/>
</dbReference>
<keyword evidence="2 5" id="KW-0547">Nucleotide-binding</keyword>
<protein>
    <recommendedName>
        <fullName evidence="5">Putative glutamate--cysteine ligase 2</fullName>
        <ecNumber evidence="5">6.3.2.2</ecNumber>
    </recommendedName>
    <alternativeName>
        <fullName evidence="5">Gamma-glutamylcysteine synthetase 2</fullName>
        <shortName evidence="5">GCS 2</shortName>
        <shortName evidence="5">Gamma-GCS 2</shortName>
    </alternativeName>
</protein>
<comment type="caution">
    <text evidence="6">The sequence shown here is derived from an EMBL/GenBank/DDBJ whole genome shotgun (WGS) entry which is preliminary data.</text>
</comment>